<dbReference type="Gene3D" id="1.10.530.10">
    <property type="match status" value="1"/>
</dbReference>
<dbReference type="PANTHER" id="PTHR37423">
    <property type="entry name" value="SOLUBLE LYTIC MUREIN TRANSGLYCOSYLASE-RELATED"/>
    <property type="match status" value="1"/>
</dbReference>
<geneLocation type="plasmid" evidence="5">
    <name>pts417</name>
</geneLocation>
<keyword evidence="4" id="KW-0614">Plasmid</keyword>
<dbReference type="AlphaFoldDB" id="A0A2K8UI36"/>
<reference evidence="4 5" key="1">
    <citation type="submission" date="2017-03" db="EMBL/GenBank/DDBJ databases">
        <title>Complete genome sequence of Candidatus 'Thiodictyon syntrophicum' sp. nov. strain Cad16T, a photolithoautotroph purple sulfur bacterium isolated from an alpine meromictic lake.</title>
        <authorList>
            <person name="Luedin S.M."/>
            <person name="Pothier J.F."/>
            <person name="Danza F."/>
            <person name="Storelli N."/>
            <person name="Wittwer M."/>
            <person name="Tonolla M."/>
        </authorList>
    </citation>
    <scope>NUCLEOTIDE SEQUENCE [LARGE SCALE GENOMIC DNA]</scope>
    <source>
        <strain evidence="4 5">Cad16T</strain>
        <plasmid evidence="5">Plasmid pts417</plasmid>
    </source>
</reference>
<keyword evidence="5" id="KW-1185">Reference proteome</keyword>
<keyword evidence="2" id="KW-1133">Transmembrane helix</keyword>
<name>A0A2K8UI36_9GAMM</name>
<keyword evidence="2" id="KW-0472">Membrane</keyword>
<dbReference type="Pfam" id="PF01464">
    <property type="entry name" value="SLT"/>
    <property type="match status" value="1"/>
</dbReference>
<organism evidence="4 5">
    <name type="scientific">Candidatus Thiodictyon syntrophicum</name>
    <dbReference type="NCBI Taxonomy" id="1166950"/>
    <lineage>
        <taxon>Bacteria</taxon>
        <taxon>Pseudomonadati</taxon>
        <taxon>Pseudomonadota</taxon>
        <taxon>Gammaproteobacteria</taxon>
        <taxon>Chromatiales</taxon>
        <taxon>Chromatiaceae</taxon>
        <taxon>Thiodictyon</taxon>
    </lineage>
</organism>
<accession>A0A2K8UI36</accession>
<dbReference type="Proteomes" id="UP000232638">
    <property type="component" value="Plasmid pTs417"/>
</dbReference>
<protein>
    <recommendedName>
        <fullName evidence="3">Transglycosylase SLT domain-containing protein</fullName>
    </recommendedName>
</protein>
<evidence type="ECO:0000256" key="1">
    <source>
        <dbReference type="ARBA" id="ARBA00007734"/>
    </source>
</evidence>
<feature type="transmembrane region" description="Helical" evidence="2">
    <location>
        <begin position="12"/>
        <end position="32"/>
    </location>
</feature>
<proteinExistence type="inferred from homology"/>
<dbReference type="InterPro" id="IPR023346">
    <property type="entry name" value="Lysozyme-like_dom_sf"/>
</dbReference>
<sequence>MPKLRRVHLSDLFYSILRYPLFFVTAGLLIALPRLGVADTSAPGATTLAGTEFERAAQAHGVRPALLYALAVARSGQVDALGRVAPWPWTVIERGQPHYYQDRPHAAQALLAPEFGPVQNTRDVGLTGINSTHLGTRGAAASDLLDPATNLRLAAAILADGLRATPHDPALAIGRVAYPTDARAARALGQQVQGIATALGAAPSGAPAPRIGCRVPPPVPAAPVAAGRGPAAAAQRPSVVDLIKTAAARHGVDPAFALAIAKNESGFRQSALSPKGARGVMQLMPGTAARYGADPHDLGQNIEAGVRYLRDLADLFGGDAALVAAAYNAGEHAVVKHGWRVPPYRETQAYVPRVLAAREHLWSQP</sequence>
<dbReference type="EMBL" id="CP020371">
    <property type="protein sequence ID" value="AUB85200.1"/>
    <property type="molecule type" value="Genomic_DNA"/>
</dbReference>
<feature type="domain" description="Transglycosylase SLT" evidence="3">
    <location>
        <begin position="242"/>
        <end position="336"/>
    </location>
</feature>
<gene>
    <name evidence="4" type="ORF">THSYN_30245</name>
</gene>
<evidence type="ECO:0000313" key="4">
    <source>
        <dbReference type="EMBL" id="AUB85200.1"/>
    </source>
</evidence>
<dbReference type="SUPFAM" id="SSF53955">
    <property type="entry name" value="Lysozyme-like"/>
    <property type="match status" value="2"/>
</dbReference>
<dbReference type="PANTHER" id="PTHR37423:SF2">
    <property type="entry name" value="MEMBRANE-BOUND LYTIC MUREIN TRANSGLYCOSYLASE C"/>
    <property type="match status" value="1"/>
</dbReference>
<evidence type="ECO:0000256" key="2">
    <source>
        <dbReference type="SAM" id="Phobius"/>
    </source>
</evidence>
<keyword evidence="2" id="KW-0812">Transmembrane</keyword>
<evidence type="ECO:0000259" key="3">
    <source>
        <dbReference type="Pfam" id="PF01464"/>
    </source>
</evidence>
<dbReference type="InterPro" id="IPR008258">
    <property type="entry name" value="Transglycosylase_SLT_dom_1"/>
</dbReference>
<comment type="similarity">
    <text evidence="1">Belongs to the transglycosylase Slt family.</text>
</comment>
<evidence type="ECO:0000313" key="5">
    <source>
        <dbReference type="Proteomes" id="UP000232638"/>
    </source>
</evidence>
<dbReference type="KEGG" id="tsy:THSYN_30245"/>
<dbReference type="CDD" id="cd00254">
    <property type="entry name" value="LT-like"/>
    <property type="match status" value="1"/>
</dbReference>